<dbReference type="OrthoDB" id="1431934at2759"/>
<keyword evidence="1" id="KW-0863">Zinc-finger</keyword>
<organism evidence="4 5">
    <name type="scientific">Ceratobasidium theobromae</name>
    <dbReference type="NCBI Taxonomy" id="1582974"/>
    <lineage>
        <taxon>Eukaryota</taxon>
        <taxon>Fungi</taxon>
        <taxon>Dikarya</taxon>
        <taxon>Basidiomycota</taxon>
        <taxon>Agaricomycotina</taxon>
        <taxon>Agaricomycetes</taxon>
        <taxon>Cantharellales</taxon>
        <taxon>Ceratobasidiaceae</taxon>
        <taxon>Ceratobasidium</taxon>
    </lineage>
</organism>
<gene>
    <name evidence="4" type="ORF">CTheo_3324</name>
</gene>
<dbReference type="Proteomes" id="UP000383932">
    <property type="component" value="Unassembled WGS sequence"/>
</dbReference>
<evidence type="ECO:0000256" key="1">
    <source>
        <dbReference type="PROSITE-ProRule" id="PRU00175"/>
    </source>
</evidence>
<protein>
    <submittedName>
        <fullName evidence="4">IBR domain-containing protein</fullName>
    </submittedName>
</protein>
<dbReference type="GO" id="GO:0008270">
    <property type="term" value="F:zinc ion binding"/>
    <property type="evidence" value="ECO:0007669"/>
    <property type="project" value="UniProtKB-KW"/>
</dbReference>
<evidence type="ECO:0000259" key="3">
    <source>
        <dbReference type="PROSITE" id="PS50089"/>
    </source>
</evidence>
<sequence length="189" mass="20737">MAYVPRPHRGRTHHERPVGIIFPSMSPTTPVVARSPPPPPKPTCTVCLETRVRFPYATPTKRCAHKPDVCVDCLRSHVRAVVVDSGHVNVRCPAARCGSEMTYEDVCKAGKGDKALVERQVDPFQLSLTHSMLGMTRCYCDKPSVQIHRLYGAKILPAGPANSTLTAVGLFPLFIPASLPPYTFPDTSY</sequence>
<keyword evidence="1" id="KW-0479">Metal-binding</keyword>
<comment type="caution">
    <text evidence="4">The sequence shown here is derived from an EMBL/GenBank/DDBJ whole genome shotgun (WGS) entry which is preliminary data.</text>
</comment>
<feature type="region of interest" description="Disordered" evidence="2">
    <location>
        <begin position="1"/>
        <end position="24"/>
    </location>
</feature>
<dbReference type="SUPFAM" id="SSF57850">
    <property type="entry name" value="RING/U-box"/>
    <property type="match status" value="1"/>
</dbReference>
<dbReference type="PROSITE" id="PS50089">
    <property type="entry name" value="ZF_RING_2"/>
    <property type="match status" value="1"/>
</dbReference>
<dbReference type="EMBL" id="SSOP01000042">
    <property type="protein sequence ID" value="KAB5593242.1"/>
    <property type="molecule type" value="Genomic_DNA"/>
</dbReference>
<dbReference type="Gene3D" id="3.30.40.10">
    <property type="entry name" value="Zinc/RING finger domain, C3HC4 (zinc finger)"/>
    <property type="match status" value="1"/>
</dbReference>
<reference evidence="4 5" key="1">
    <citation type="journal article" date="2019" name="Fungal Biol. Biotechnol.">
        <title>Draft genome sequence of fastidious pathogen Ceratobasidium theobromae, which causes vascular-streak dieback in Theobroma cacao.</title>
        <authorList>
            <person name="Ali S.S."/>
            <person name="Asman A."/>
            <person name="Shao J."/>
            <person name="Firmansyah A.P."/>
            <person name="Susilo A.W."/>
            <person name="Rosmana A."/>
            <person name="McMahon P."/>
            <person name="Junaid M."/>
            <person name="Guest D."/>
            <person name="Kheng T.Y."/>
            <person name="Meinhardt L.W."/>
            <person name="Bailey B.A."/>
        </authorList>
    </citation>
    <scope>NUCLEOTIDE SEQUENCE [LARGE SCALE GENOMIC DNA]</scope>
    <source>
        <strain evidence="4 5">CT2</strain>
    </source>
</reference>
<evidence type="ECO:0000313" key="5">
    <source>
        <dbReference type="Proteomes" id="UP000383932"/>
    </source>
</evidence>
<keyword evidence="5" id="KW-1185">Reference proteome</keyword>
<dbReference type="InterPro" id="IPR013083">
    <property type="entry name" value="Znf_RING/FYVE/PHD"/>
</dbReference>
<proteinExistence type="predicted"/>
<name>A0A5N5QN70_9AGAM</name>
<keyword evidence="1" id="KW-0862">Zinc</keyword>
<accession>A0A5N5QN70</accession>
<dbReference type="InterPro" id="IPR001841">
    <property type="entry name" value="Znf_RING"/>
</dbReference>
<evidence type="ECO:0000313" key="4">
    <source>
        <dbReference type="EMBL" id="KAB5593242.1"/>
    </source>
</evidence>
<evidence type="ECO:0000256" key="2">
    <source>
        <dbReference type="SAM" id="MobiDB-lite"/>
    </source>
</evidence>
<dbReference type="AlphaFoldDB" id="A0A5N5QN70"/>
<feature type="compositionally biased region" description="Basic residues" evidence="2">
    <location>
        <begin position="1"/>
        <end position="14"/>
    </location>
</feature>
<feature type="domain" description="RING-type" evidence="3">
    <location>
        <begin position="44"/>
        <end position="96"/>
    </location>
</feature>